<evidence type="ECO:0000256" key="6">
    <source>
        <dbReference type="ARBA" id="ARBA00022857"/>
    </source>
</evidence>
<evidence type="ECO:0000256" key="10">
    <source>
        <dbReference type="ARBA" id="ARBA00023268"/>
    </source>
</evidence>
<evidence type="ECO:0000256" key="8">
    <source>
        <dbReference type="ARBA" id="ARBA00023102"/>
    </source>
</evidence>
<dbReference type="GO" id="GO:0035999">
    <property type="term" value="P:tetrahydrofolate interconversion"/>
    <property type="evidence" value="ECO:0007669"/>
    <property type="project" value="UniProtKB-UniRule"/>
</dbReference>
<dbReference type="GO" id="GO:0000105">
    <property type="term" value="P:L-histidine biosynthetic process"/>
    <property type="evidence" value="ECO:0007669"/>
    <property type="project" value="UniProtKB-KW"/>
</dbReference>
<evidence type="ECO:0000256" key="4">
    <source>
        <dbReference type="ARBA" id="ARBA00022755"/>
    </source>
</evidence>
<dbReference type="GO" id="GO:0005829">
    <property type="term" value="C:cytosol"/>
    <property type="evidence" value="ECO:0007669"/>
    <property type="project" value="TreeGrafter"/>
</dbReference>
<dbReference type="PANTHER" id="PTHR48099:SF5">
    <property type="entry name" value="C-1-TETRAHYDROFOLATE SYNTHASE, CYTOPLASMIC"/>
    <property type="match status" value="1"/>
</dbReference>
<evidence type="ECO:0000256" key="5">
    <source>
        <dbReference type="ARBA" id="ARBA00022801"/>
    </source>
</evidence>
<comment type="catalytic activity">
    <reaction evidence="11">
        <text>(6R)-5,10-methenyltetrahydrofolate + H2O = (6R)-10-formyltetrahydrofolate + H(+)</text>
        <dbReference type="Rhea" id="RHEA:23700"/>
        <dbReference type="ChEBI" id="CHEBI:15377"/>
        <dbReference type="ChEBI" id="CHEBI:15378"/>
        <dbReference type="ChEBI" id="CHEBI:57455"/>
        <dbReference type="ChEBI" id="CHEBI:195366"/>
        <dbReference type="EC" id="3.5.4.9"/>
    </reaction>
</comment>
<evidence type="ECO:0000256" key="3">
    <source>
        <dbReference type="ARBA" id="ARBA00022605"/>
    </source>
</evidence>
<keyword evidence="15" id="KW-1185">Reference proteome</keyword>
<dbReference type="Proteomes" id="UP000481852">
    <property type="component" value="Unassembled WGS sequence"/>
</dbReference>
<dbReference type="PANTHER" id="PTHR48099">
    <property type="entry name" value="C-1-TETRAHYDROFOLATE SYNTHASE, CYTOPLASMIC-RELATED"/>
    <property type="match status" value="1"/>
</dbReference>
<dbReference type="GO" id="GO:0009086">
    <property type="term" value="P:methionine biosynthetic process"/>
    <property type="evidence" value="ECO:0007669"/>
    <property type="project" value="UniProtKB-KW"/>
</dbReference>
<feature type="binding site" evidence="11">
    <location>
        <begin position="165"/>
        <end position="167"/>
    </location>
    <ligand>
        <name>NADP(+)</name>
        <dbReference type="ChEBI" id="CHEBI:58349"/>
    </ligand>
</feature>
<evidence type="ECO:0000259" key="12">
    <source>
        <dbReference type="Pfam" id="PF00763"/>
    </source>
</evidence>
<organism evidence="14 15">
    <name type="scientific">Porcincola intestinalis</name>
    <dbReference type="NCBI Taxonomy" id="2606632"/>
    <lineage>
        <taxon>Bacteria</taxon>
        <taxon>Bacillati</taxon>
        <taxon>Bacillota</taxon>
        <taxon>Clostridia</taxon>
        <taxon>Lachnospirales</taxon>
        <taxon>Lachnospiraceae</taxon>
        <taxon>Porcincola</taxon>
    </lineage>
</organism>
<dbReference type="FunFam" id="3.40.50.720:FF:000094">
    <property type="entry name" value="Bifunctional protein FolD"/>
    <property type="match status" value="1"/>
</dbReference>
<gene>
    <name evidence="11" type="primary">folD</name>
    <name evidence="14" type="ORF">FYJ35_09080</name>
</gene>
<dbReference type="Pfam" id="PF00763">
    <property type="entry name" value="THF_DHG_CYH"/>
    <property type="match status" value="1"/>
</dbReference>
<keyword evidence="8 11" id="KW-0368">Histidine biosynthesis</keyword>
<dbReference type="EC" id="1.5.1.5" evidence="11"/>
<sequence>MAQLMLGKDVNESLAARVREKVQEAENKGVIPGLLIIRVGERESDLSYEKGAVKRCRSFGINVRTAAFPEHVGEEELLAAIHGANEDPAAHGVLLFRPLPGHLNASRIENALTPSKDVDGMTDLSLSGVFQGKNLGYPPCTAQAVMEILDYYRIDPKGKRAVVVGRSSVIGRPVAMMLLQRHATVTIAHTRTADLPSVAREADILVAAAGHAGVVKGTSLREGQVVIDVGINVGPDGRLCGDVAFEEAEPVVSMITPVPRGVGAVTTSVLALHVAEAALKK</sequence>
<dbReference type="Gene3D" id="3.40.50.10860">
    <property type="entry name" value="Leucine Dehydrogenase, chain A, domain 1"/>
    <property type="match status" value="1"/>
</dbReference>
<proteinExistence type="inferred from homology"/>
<dbReference type="RefSeq" id="WP_154525769.1">
    <property type="nucleotide sequence ID" value="NZ_JAQYJL010000022.1"/>
</dbReference>
<comment type="function">
    <text evidence="11">Catalyzes the oxidation of 5,10-methylenetetrahydrofolate to 5,10-methenyltetrahydrofolate and then the hydrolysis of 5,10-methenyltetrahydrofolate to 10-formyltetrahydrofolate.</text>
</comment>
<reference evidence="14 15" key="1">
    <citation type="submission" date="2019-08" db="EMBL/GenBank/DDBJ databases">
        <title>In-depth cultivation of the pig gut microbiome towards novel bacterial diversity and tailored functional studies.</title>
        <authorList>
            <person name="Wylensek D."/>
            <person name="Hitch T.C.A."/>
            <person name="Clavel T."/>
        </authorList>
    </citation>
    <scope>NUCLEOTIDE SEQUENCE [LARGE SCALE GENOMIC DNA]</scope>
    <source>
        <strain evidence="14 15">Oil+RF-744-WCA-WT-11</strain>
    </source>
</reference>
<feature type="binding site" evidence="11">
    <location>
        <position position="231"/>
    </location>
    <ligand>
        <name>NADP(+)</name>
        <dbReference type="ChEBI" id="CHEBI:58349"/>
    </ligand>
</feature>
<name>A0A6L5X8V8_9FIRM</name>
<dbReference type="AlphaFoldDB" id="A0A6L5X8V8"/>
<evidence type="ECO:0000256" key="11">
    <source>
        <dbReference type="HAMAP-Rule" id="MF_01576"/>
    </source>
</evidence>
<comment type="caution">
    <text evidence="11">Lacks conserved residue(s) required for the propagation of feature annotation.</text>
</comment>
<dbReference type="UniPathway" id="UPA00193"/>
<keyword evidence="9 11" id="KW-0486">Methionine biosynthesis</keyword>
<comment type="catalytic activity">
    <reaction evidence="11">
        <text>(6R)-5,10-methylene-5,6,7,8-tetrahydrofolate + NADP(+) = (6R)-5,10-methenyltetrahydrofolate + NADPH</text>
        <dbReference type="Rhea" id="RHEA:22812"/>
        <dbReference type="ChEBI" id="CHEBI:15636"/>
        <dbReference type="ChEBI" id="CHEBI:57455"/>
        <dbReference type="ChEBI" id="CHEBI:57783"/>
        <dbReference type="ChEBI" id="CHEBI:58349"/>
        <dbReference type="EC" id="1.5.1.5"/>
    </reaction>
</comment>
<comment type="subunit">
    <text evidence="11">Homodimer.</text>
</comment>
<evidence type="ECO:0000256" key="1">
    <source>
        <dbReference type="ARBA" id="ARBA00004777"/>
    </source>
</evidence>
<dbReference type="EMBL" id="VULZ01000009">
    <property type="protein sequence ID" value="MSS15184.1"/>
    <property type="molecule type" value="Genomic_DNA"/>
</dbReference>
<accession>A0A6L5X8V8</accession>
<keyword evidence="3 11" id="KW-0028">Amino-acid biosynthesis</keyword>
<protein>
    <recommendedName>
        <fullName evidence="11">Bifunctional protein FolD</fullName>
    </recommendedName>
    <domain>
        <recommendedName>
            <fullName evidence="11">Methylenetetrahydrofolate dehydrogenase</fullName>
            <ecNumber evidence="11">1.5.1.5</ecNumber>
        </recommendedName>
    </domain>
    <domain>
        <recommendedName>
            <fullName evidence="11">Methenyltetrahydrofolate cyclohydrolase</fullName>
            <ecNumber evidence="11">3.5.4.9</ecNumber>
        </recommendedName>
    </domain>
</protein>
<dbReference type="InterPro" id="IPR000672">
    <property type="entry name" value="THF_DH/CycHdrlase"/>
</dbReference>
<keyword evidence="6 11" id="KW-0521">NADP</keyword>
<feature type="domain" description="Tetrahydrofolate dehydrogenase/cyclohydrolase catalytic" evidence="12">
    <location>
        <begin position="6"/>
        <end position="119"/>
    </location>
</feature>
<keyword evidence="10 11" id="KW-0511">Multifunctional enzyme</keyword>
<dbReference type="GO" id="GO:0004488">
    <property type="term" value="F:methylenetetrahydrofolate dehydrogenase (NADP+) activity"/>
    <property type="evidence" value="ECO:0007669"/>
    <property type="project" value="UniProtKB-UniRule"/>
</dbReference>
<dbReference type="CDD" id="cd01080">
    <property type="entry name" value="NAD_bind_m-THF_DH_Cyclohyd"/>
    <property type="match status" value="1"/>
</dbReference>
<dbReference type="Gene3D" id="3.40.50.720">
    <property type="entry name" value="NAD(P)-binding Rossmann-like Domain"/>
    <property type="match status" value="1"/>
</dbReference>
<dbReference type="EC" id="3.5.4.9" evidence="11"/>
<dbReference type="SUPFAM" id="SSF51735">
    <property type="entry name" value="NAD(P)-binding Rossmann-fold domains"/>
    <property type="match status" value="1"/>
</dbReference>
<dbReference type="InterPro" id="IPR020631">
    <property type="entry name" value="THF_DH/CycHdrlase_NAD-bd_dom"/>
</dbReference>
<comment type="similarity">
    <text evidence="11">Belongs to the tetrahydrofolate dehydrogenase/cyclohydrolase family.</text>
</comment>
<dbReference type="GO" id="GO:0006164">
    <property type="term" value="P:purine nucleotide biosynthetic process"/>
    <property type="evidence" value="ECO:0007669"/>
    <property type="project" value="UniProtKB-KW"/>
</dbReference>
<dbReference type="InterPro" id="IPR046346">
    <property type="entry name" value="Aminoacid_DH-like_N_sf"/>
</dbReference>
<evidence type="ECO:0000259" key="13">
    <source>
        <dbReference type="Pfam" id="PF02882"/>
    </source>
</evidence>
<dbReference type="SUPFAM" id="SSF53223">
    <property type="entry name" value="Aminoacid dehydrogenase-like, N-terminal domain"/>
    <property type="match status" value="1"/>
</dbReference>
<keyword evidence="4 11" id="KW-0658">Purine biosynthesis</keyword>
<feature type="domain" description="Tetrahydrofolate dehydrogenase/cyclohydrolase NAD(P)-binding" evidence="13">
    <location>
        <begin position="139"/>
        <end position="279"/>
    </location>
</feature>
<dbReference type="PRINTS" id="PR00085">
    <property type="entry name" value="THFDHDRGNASE"/>
</dbReference>
<evidence type="ECO:0000313" key="14">
    <source>
        <dbReference type="EMBL" id="MSS15184.1"/>
    </source>
</evidence>
<evidence type="ECO:0000256" key="7">
    <source>
        <dbReference type="ARBA" id="ARBA00023002"/>
    </source>
</evidence>
<dbReference type="InterPro" id="IPR020630">
    <property type="entry name" value="THF_DH/CycHdrlase_cat_dom"/>
</dbReference>
<comment type="pathway">
    <text evidence="1 11">One-carbon metabolism; tetrahydrofolate interconversion.</text>
</comment>
<dbReference type="Pfam" id="PF02882">
    <property type="entry name" value="THF_DHG_CYH_C"/>
    <property type="match status" value="1"/>
</dbReference>
<evidence type="ECO:0000256" key="2">
    <source>
        <dbReference type="ARBA" id="ARBA00022563"/>
    </source>
</evidence>
<keyword evidence="5 11" id="KW-0378">Hydrolase</keyword>
<dbReference type="InterPro" id="IPR036291">
    <property type="entry name" value="NAD(P)-bd_dom_sf"/>
</dbReference>
<comment type="caution">
    <text evidence="14">The sequence shown here is derived from an EMBL/GenBank/DDBJ whole genome shotgun (WGS) entry which is preliminary data.</text>
</comment>
<keyword evidence="7 11" id="KW-0560">Oxidoreductase</keyword>
<evidence type="ECO:0000256" key="9">
    <source>
        <dbReference type="ARBA" id="ARBA00023167"/>
    </source>
</evidence>
<dbReference type="GO" id="GO:0004477">
    <property type="term" value="F:methenyltetrahydrofolate cyclohydrolase activity"/>
    <property type="evidence" value="ECO:0007669"/>
    <property type="project" value="UniProtKB-UniRule"/>
</dbReference>
<evidence type="ECO:0000313" key="15">
    <source>
        <dbReference type="Proteomes" id="UP000481852"/>
    </source>
</evidence>
<dbReference type="HAMAP" id="MF_01576">
    <property type="entry name" value="THF_DHG_CYH"/>
    <property type="match status" value="1"/>
</dbReference>
<keyword evidence="2 11" id="KW-0554">One-carbon metabolism</keyword>